<organism evidence="1 2">
    <name type="scientific">Bradyrhizobium japonicum</name>
    <dbReference type="NCBI Taxonomy" id="375"/>
    <lineage>
        <taxon>Bacteria</taxon>
        <taxon>Pseudomonadati</taxon>
        <taxon>Pseudomonadota</taxon>
        <taxon>Alphaproteobacteria</taxon>
        <taxon>Hyphomicrobiales</taxon>
        <taxon>Nitrobacteraceae</taxon>
        <taxon>Bradyrhizobium</taxon>
    </lineage>
</organism>
<dbReference type="EMBL" id="NAFL01000256">
    <property type="protein sequence ID" value="OSJ31333.1"/>
    <property type="molecule type" value="Genomic_DNA"/>
</dbReference>
<name>A0A1Y2JPA1_BRAJP</name>
<sequence length="384" mass="40242">MEMQMDEILVTTKHGSGRPAVVGLGSEFVVVWTEPGDQNLRGARFDLAGNKRAEFQVNTTPGIFGLITVERIRSGFVVAWVAFPPAKLVFQRFGLDGRKAGPESVVSNNHVAADLTRMRAPAVASTLDGNFVISWVAALPDPQVRAAIFNSEDGGRVGPEIAVNSSSGSHFAPSVVAFAGAGLDDVTFAIAWKGGENGIFRSRFQLFNFDGKKSGPEIAPRGPGVGEIAPATFGGNIEDPREFISVLGGINSIEGQKLTAELFVRDGTSLGVTVSGDDMVNFEPLVKALPHGGSVVTWTQKPVATTGKFGTRVMAAIVVVAGGPPDFLALSGVRQVGTTDVGGQMSASPMVDNSGGSHIAFTWVEQPHGSPDSIKAKVLSETLN</sequence>
<evidence type="ECO:0000313" key="1">
    <source>
        <dbReference type="EMBL" id="OSJ31333.1"/>
    </source>
</evidence>
<comment type="caution">
    <text evidence="1">The sequence shown here is derived from an EMBL/GenBank/DDBJ whole genome shotgun (WGS) entry which is preliminary data.</text>
</comment>
<evidence type="ECO:0000313" key="2">
    <source>
        <dbReference type="Proteomes" id="UP000193335"/>
    </source>
</evidence>
<protein>
    <submittedName>
        <fullName evidence="1">Uncharacterized protein</fullName>
    </submittedName>
</protein>
<proteinExistence type="predicted"/>
<gene>
    <name evidence="1" type="ORF">BSZ19_22185</name>
</gene>
<dbReference type="AlphaFoldDB" id="A0A1Y2JPA1"/>
<dbReference type="Proteomes" id="UP000193335">
    <property type="component" value="Unassembled WGS sequence"/>
</dbReference>
<accession>A0A1Y2JPA1</accession>
<reference evidence="1 2" key="1">
    <citation type="submission" date="2017-03" db="EMBL/GenBank/DDBJ databases">
        <title>Whole genome sequences of fourteen strains of Bradyrhizobium canariense and one strain of Bradyrhizobium japonicum isolated from Lupinus (Papilionoideae: Genisteae) species in Algeria.</title>
        <authorList>
            <person name="Crovadore J."/>
            <person name="Chekireb D."/>
            <person name="Brachmann A."/>
            <person name="Chablais R."/>
            <person name="Cochard B."/>
            <person name="Lefort F."/>
        </authorList>
    </citation>
    <scope>NUCLEOTIDE SEQUENCE [LARGE SCALE GENOMIC DNA]</scope>
    <source>
        <strain evidence="1 2">UBMA197</strain>
    </source>
</reference>